<dbReference type="Proteomes" id="UP001180020">
    <property type="component" value="Unassembled WGS sequence"/>
</dbReference>
<dbReference type="EMBL" id="JAUJYO010000017">
    <property type="protein sequence ID" value="KAK1291713.1"/>
    <property type="molecule type" value="Genomic_DNA"/>
</dbReference>
<keyword evidence="6" id="KW-1185">Reference proteome</keyword>
<dbReference type="Pfam" id="PF01399">
    <property type="entry name" value="PCI"/>
    <property type="match status" value="1"/>
</dbReference>
<keyword evidence="1" id="KW-0963">Cytoplasm</keyword>
<dbReference type="InterPro" id="IPR000717">
    <property type="entry name" value="PCI_dom"/>
</dbReference>
<dbReference type="InterPro" id="IPR016650">
    <property type="entry name" value="eIF3e"/>
</dbReference>
<comment type="caution">
    <text evidence="5">The sequence shown here is derived from an EMBL/GenBank/DDBJ whole genome shotgun (WGS) entry which is preliminary data.</text>
</comment>
<dbReference type="PANTHER" id="PTHR10317">
    <property type="entry name" value="EUKARYOTIC TRANSLATION INITIATION FACTOR 3 SUBUNIT E"/>
    <property type="match status" value="1"/>
</dbReference>
<gene>
    <name evidence="5" type="ORF">QJS10_CPB17g01733</name>
</gene>
<dbReference type="GO" id="GO:0005852">
    <property type="term" value="C:eukaryotic translation initiation factor 3 complex"/>
    <property type="evidence" value="ECO:0007669"/>
    <property type="project" value="InterPro"/>
</dbReference>
<organism evidence="5 6">
    <name type="scientific">Acorus calamus</name>
    <name type="common">Sweet flag</name>
    <dbReference type="NCBI Taxonomy" id="4465"/>
    <lineage>
        <taxon>Eukaryota</taxon>
        <taxon>Viridiplantae</taxon>
        <taxon>Streptophyta</taxon>
        <taxon>Embryophyta</taxon>
        <taxon>Tracheophyta</taxon>
        <taxon>Spermatophyta</taxon>
        <taxon>Magnoliopsida</taxon>
        <taxon>Liliopsida</taxon>
        <taxon>Acoraceae</taxon>
        <taxon>Acorus</taxon>
    </lineage>
</organism>
<keyword evidence="2" id="KW-0396">Initiation factor</keyword>
<sequence>MLAEKLSMSYDEAERWIVNLVRNAKLDAKIDSESGTVVMAPNHLNVYEQIIENTKQLSLRTSVLAKNLIESATAAQSARVQHIHVDTCSDRSTDLYRPSETHFDWASVDTYSDSSTDLCCLSEEYFDWTLSK</sequence>
<dbReference type="PROSITE" id="PS50250">
    <property type="entry name" value="PCI"/>
    <property type="match status" value="1"/>
</dbReference>
<evidence type="ECO:0000256" key="1">
    <source>
        <dbReference type="ARBA" id="ARBA00022490"/>
    </source>
</evidence>
<dbReference type="InterPro" id="IPR036390">
    <property type="entry name" value="WH_DNA-bd_sf"/>
</dbReference>
<dbReference type="SUPFAM" id="SSF46785">
    <property type="entry name" value="Winged helix' DNA-binding domain"/>
    <property type="match status" value="1"/>
</dbReference>
<feature type="domain" description="PCI" evidence="4">
    <location>
        <begin position="1"/>
        <end position="44"/>
    </location>
</feature>
<evidence type="ECO:0000313" key="6">
    <source>
        <dbReference type="Proteomes" id="UP001180020"/>
    </source>
</evidence>
<keyword evidence="3" id="KW-0648">Protein biosynthesis</keyword>
<reference evidence="5" key="2">
    <citation type="submission" date="2023-06" db="EMBL/GenBank/DDBJ databases">
        <authorList>
            <person name="Ma L."/>
            <person name="Liu K.-W."/>
            <person name="Li Z."/>
            <person name="Hsiao Y.-Y."/>
            <person name="Qi Y."/>
            <person name="Fu T."/>
            <person name="Tang G."/>
            <person name="Zhang D."/>
            <person name="Sun W.-H."/>
            <person name="Liu D.-K."/>
            <person name="Li Y."/>
            <person name="Chen G.-Z."/>
            <person name="Liu X.-D."/>
            <person name="Liao X.-Y."/>
            <person name="Jiang Y.-T."/>
            <person name="Yu X."/>
            <person name="Hao Y."/>
            <person name="Huang J."/>
            <person name="Zhao X.-W."/>
            <person name="Ke S."/>
            <person name="Chen Y.-Y."/>
            <person name="Wu W.-L."/>
            <person name="Hsu J.-L."/>
            <person name="Lin Y.-F."/>
            <person name="Huang M.-D."/>
            <person name="Li C.-Y."/>
            <person name="Huang L."/>
            <person name="Wang Z.-W."/>
            <person name="Zhao X."/>
            <person name="Zhong W.-Y."/>
            <person name="Peng D.-H."/>
            <person name="Ahmad S."/>
            <person name="Lan S."/>
            <person name="Zhang J.-S."/>
            <person name="Tsai W.-C."/>
            <person name="Van De Peer Y."/>
            <person name="Liu Z.-J."/>
        </authorList>
    </citation>
    <scope>NUCLEOTIDE SEQUENCE</scope>
    <source>
        <strain evidence="5">CP</strain>
        <tissue evidence="5">Leaves</tissue>
    </source>
</reference>
<evidence type="ECO:0000313" key="5">
    <source>
        <dbReference type="EMBL" id="KAK1291713.1"/>
    </source>
</evidence>
<dbReference type="AlphaFoldDB" id="A0AAV9CUJ4"/>
<reference evidence="5" key="1">
    <citation type="journal article" date="2023" name="Nat. Commun.">
        <title>Diploid and tetraploid genomes of Acorus and the evolution of monocots.</title>
        <authorList>
            <person name="Ma L."/>
            <person name="Liu K.W."/>
            <person name="Li Z."/>
            <person name="Hsiao Y.Y."/>
            <person name="Qi Y."/>
            <person name="Fu T."/>
            <person name="Tang G.D."/>
            <person name="Zhang D."/>
            <person name="Sun W.H."/>
            <person name="Liu D.K."/>
            <person name="Li Y."/>
            <person name="Chen G.Z."/>
            <person name="Liu X.D."/>
            <person name="Liao X.Y."/>
            <person name="Jiang Y.T."/>
            <person name="Yu X."/>
            <person name="Hao Y."/>
            <person name="Huang J."/>
            <person name="Zhao X.W."/>
            <person name="Ke S."/>
            <person name="Chen Y.Y."/>
            <person name="Wu W.L."/>
            <person name="Hsu J.L."/>
            <person name="Lin Y.F."/>
            <person name="Huang M.D."/>
            <person name="Li C.Y."/>
            <person name="Huang L."/>
            <person name="Wang Z.W."/>
            <person name="Zhao X."/>
            <person name="Zhong W.Y."/>
            <person name="Peng D.H."/>
            <person name="Ahmad S."/>
            <person name="Lan S."/>
            <person name="Zhang J.S."/>
            <person name="Tsai W.C."/>
            <person name="Van de Peer Y."/>
            <person name="Liu Z.J."/>
        </authorList>
    </citation>
    <scope>NUCLEOTIDE SEQUENCE</scope>
    <source>
        <strain evidence="5">CP</strain>
    </source>
</reference>
<accession>A0AAV9CUJ4</accession>
<evidence type="ECO:0000256" key="2">
    <source>
        <dbReference type="ARBA" id="ARBA00022540"/>
    </source>
</evidence>
<name>A0AAV9CUJ4_ACOCL</name>
<evidence type="ECO:0000256" key="3">
    <source>
        <dbReference type="ARBA" id="ARBA00022917"/>
    </source>
</evidence>
<protein>
    <recommendedName>
        <fullName evidence="4">PCI domain-containing protein</fullName>
    </recommendedName>
</protein>
<proteinExistence type="predicted"/>
<evidence type="ECO:0000259" key="4">
    <source>
        <dbReference type="PROSITE" id="PS50250"/>
    </source>
</evidence>
<dbReference type="GO" id="GO:0003743">
    <property type="term" value="F:translation initiation factor activity"/>
    <property type="evidence" value="ECO:0007669"/>
    <property type="project" value="UniProtKB-KW"/>
</dbReference>
<dbReference type="Pfam" id="PF21357">
    <property type="entry name" value="EIF3E_C"/>
    <property type="match status" value="1"/>
</dbReference>